<feature type="transmembrane region" description="Helical" evidence="1">
    <location>
        <begin position="112"/>
        <end position="132"/>
    </location>
</feature>
<name>A0A1I0LVD1_9ACTN</name>
<proteinExistence type="predicted"/>
<feature type="transmembrane region" description="Helical" evidence="1">
    <location>
        <begin position="37"/>
        <end position="64"/>
    </location>
</feature>
<protein>
    <submittedName>
        <fullName evidence="2">Uncharacterized protein</fullName>
    </submittedName>
</protein>
<accession>A0A1I0LVD1</accession>
<evidence type="ECO:0000313" key="2">
    <source>
        <dbReference type="EMBL" id="SEU47817.1"/>
    </source>
</evidence>
<sequence>MVKVADRIADRYQRLQEWAQERFADDPREAEIAKYSVLAVCVAGVGLLVLVLFWLAVTVLTAIIQGVANGVVTGGTWALERVADWKLTEVVTTPVHAYITANAAGLPTGAEAIWSAWAVTGPILWLLCWLTGSSWSLRLAWFLYGTGTVAMVYSATPAGGRMLATGTAVLYWGVLSVFALRGIHRRPTTHVHPAPPPTTALEQLRTHLDEQFSDVQTRLTSMEAAVNDQLVGRRAEQHDR</sequence>
<keyword evidence="1" id="KW-1133">Transmembrane helix</keyword>
<dbReference type="Proteomes" id="UP000199361">
    <property type="component" value="Unassembled WGS sequence"/>
</dbReference>
<feature type="transmembrane region" description="Helical" evidence="1">
    <location>
        <begin position="162"/>
        <end position="180"/>
    </location>
</feature>
<dbReference type="RefSeq" id="WP_091094337.1">
    <property type="nucleotide sequence ID" value="NZ_FOHX01000032.1"/>
</dbReference>
<evidence type="ECO:0000313" key="3">
    <source>
        <dbReference type="Proteomes" id="UP000199361"/>
    </source>
</evidence>
<keyword evidence="1" id="KW-0472">Membrane</keyword>
<reference evidence="2 3" key="1">
    <citation type="submission" date="2016-10" db="EMBL/GenBank/DDBJ databases">
        <authorList>
            <person name="de Groot N.N."/>
        </authorList>
    </citation>
    <scope>NUCLEOTIDE SEQUENCE [LARGE SCALE GENOMIC DNA]</scope>
    <source>
        <strain evidence="2 3">CGMCC 4.5598</strain>
    </source>
</reference>
<organism evidence="2 3">
    <name type="scientific">Nonomuraea wenchangensis</name>
    <dbReference type="NCBI Taxonomy" id="568860"/>
    <lineage>
        <taxon>Bacteria</taxon>
        <taxon>Bacillati</taxon>
        <taxon>Actinomycetota</taxon>
        <taxon>Actinomycetes</taxon>
        <taxon>Streptosporangiales</taxon>
        <taxon>Streptosporangiaceae</taxon>
        <taxon>Nonomuraea</taxon>
    </lineage>
</organism>
<evidence type="ECO:0000256" key="1">
    <source>
        <dbReference type="SAM" id="Phobius"/>
    </source>
</evidence>
<gene>
    <name evidence="2" type="ORF">SAMN05421811_13210</name>
</gene>
<keyword evidence="1" id="KW-0812">Transmembrane</keyword>
<dbReference type="EMBL" id="FOHX01000032">
    <property type="protein sequence ID" value="SEU47817.1"/>
    <property type="molecule type" value="Genomic_DNA"/>
</dbReference>
<dbReference type="AlphaFoldDB" id="A0A1I0LVD1"/>
<feature type="transmembrane region" description="Helical" evidence="1">
    <location>
        <begin position="139"/>
        <end position="156"/>
    </location>
</feature>
<dbReference type="OrthoDB" id="4153780at2"/>
<keyword evidence="3" id="KW-1185">Reference proteome</keyword>